<dbReference type="Proteomes" id="UP001178507">
    <property type="component" value="Unassembled WGS sequence"/>
</dbReference>
<dbReference type="InterPro" id="IPR000210">
    <property type="entry name" value="BTB/POZ_dom"/>
</dbReference>
<dbReference type="Gene3D" id="3.30.710.10">
    <property type="entry name" value="Potassium Channel Kv1.1, Chain A"/>
    <property type="match status" value="1"/>
</dbReference>
<organism evidence="3 4">
    <name type="scientific">Effrenium voratum</name>
    <dbReference type="NCBI Taxonomy" id="2562239"/>
    <lineage>
        <taxon>Eukaryota</taxon>
        <taxon>Sar</taxon>
        <taxon>Alveolata</taxon>
        <taxon>Dinophyceae</taxon>
        <taxon>Suessiales</taxon>
        <taxon>Symbiodiniaceae</taxon>
        <taxon>Effrenium</taxon>
    </lineage>
</organism>
<dbReference type="Pfam" id="PF00651">
    <property type="entry name" value="BTB"/>
    <property type="match status" value="1"/>
</dbReference>
<name>A0AA36HTK4_9DINO</name>
<feature type="region of interest" description="Disordered" evidence="1">
    <location>
        <begin position="294"/>
        <end position="313"/>
    </location>
</feature>
<dbReference type="AlphaFoldDB" id="A0AA36HTK4"/>
<evidence type="ECO:0000256" key="1">
    <source>
        <dbReference type="SAM" id="MobiDB-lite"/>
    </source>
</evidence>
<proteinExistence type="predicted"/>
<dbReference type="SMART" id="SM00225">
    <property type="entry name" value="BTB"/>
    <property type="match status" value="1"/>
</dbReference>
<dbReference type="CDD" id="cd18186">
    <property type="entry name" value="BTB_POZ_ZBTB_KLHL-like"/>
    <property type="match status" value="1"/>
</dbReference>
<evidence type="ECO:0000259" key="2">
    <source>
        <dbReference type="PROSITE" id="PS50097"/>
    </source>
</evidence>
<gene>
    <name evidence="3" type="ORF">EVOR1521_LOCUS3980</name>
</gene>
<protein>
    <recommendedName>
        <fullName evidence="2">BTB domain-containing protein</fullName>
    </recommendedName>
</protein>
<evidence type="ECO:0000313" key="4">
    <source>
        <dbReference type="Proteomes" id="UP001178507"/>
    </source>
</evidence>
<comment type="caution">
    <text evidence="3">The sequence shown here is derived from an EMBL/GenBank/DDBJ whole genome shotgun (WGS) entry which is preliminary data.</text>
</comment>
<dbReference type="InterPro" id="IPR011333">
    <property type="entry name" value="SKP1/BTB/POZ_sf"/>
</dbReference>
<dbReference type="PROSITE" id="PS50097">
    <property type="entry name" value="BTB"/>
    <property type="match status" value="1"/>
</dbReference>
<dbReference type="SUPFAM" id="SSF54695">
    <property type="entry name" value="POZ domain"/>
    <property type="match status" value="1"/>
</dbReference>
<sequence>MAGSLLADISRLGPSNAFSDVVLAASGGHSREANSVILAARSKVFQRMLSSPMLEGHKNDKGLRLVQLPEVSPDLLDQLVEWCYCDEVKVSDCFGAMDLLAAADCFEIPGLLHRCGQKLAKLLTPQVLPEALDLAQRLNSQELWRTLAPVAARELPPASASLPAPLGALVWAERRKALERQAAELRLRLANVPAPRPGIVFWRQQLPQELQRELLREALEEQSEEAVPAMLAGLKERAAGLFRAQCAARWKALPEETRSLCERCAQEDQEKFEQSKAHLEEQLQEIMSQVKSVSQAEFGEHRSGYGHESFTPT</sequence>
<reference evidence="3" key="1">
    <citation type="submission" date="2023-08" db="EMBL/GenBank/DDBJ databases">
        <authorList>
            <person name="Chen Y."/>
            <person name="Shah S."/>
            <person name="Dougan E. K."/>
            <person name="Thang M."/>
            <person name="Chan C."/>
        </authorList>
    </citation>
    <scope>NUCLEOTIDE SEQUENCE</scope>
</reference>
<feature type="domain" description="BTB" evidence="2">
    <location>
        <begin position="19"/>
        <end position="92"/>
    </location>
</feature>
<keyword evidence="4" id="KW-1185">Reference proteome</keyword>
<accession>A0AA36HTK4</accession>
<evidence type="ECO:0000313" key="3">
    <source>
        <dbReference type="EMBL" id="CAJ1374422.1"/>
    </source>
</evidence>
<dbReference type="PANTHER" id="PTHR24413">
    <property type="entry name" value="SPECKLE-TYPE POZ PROTEIN"/>
    <property type="match status" value="1"/>
</dbReference>
<dbReference type="EMBL" id="CAUJNA010000250">
    <property type="protein sequence ID" value="CAJ1374422.1"/>
    <property type="molecule type" value="Genomic_DNA"/>
</dbReference>